<dbReference type="OrthoDB" id="3256376at2759"/>
<keyword evidence="3" id="KW-1185">Reference proteome</keyword>
<protein>
    <submittedName>
        <fullName evidence="2">Uncharacterized protein</fullName>
    </submittedName>
</protein>
<proteinExistence type="predicted"/>
<evidence type="ECO:0000313" key="3">
    <source>
        <dbReference type="Proteomes" id="UP000614601"/>
    </source>
</evidence>
<dbReference type="EMBL" id="CAJFCW020000006">
    <property type="protein sequence ID" value="CAG9127738.1"/>
    <property type="molecule type" value="Genomic_DNA"/>
</dbReference>
<evidence type="ECO:0000313" key="2">
    <source>
        <dbReference type="EMBL" id="CAD5230405.1"/>
    </source>
</evidence>
<name>A0A811LLA3_9BILA</name>
<feature type="compositionally biased region" description="Basic residues" evidence="1">
    <location>
        <begin position="70"/>
        <end position="81"/>
    </location>
</feature>
<feature type="region of interest" description="Disordered" evidence="1">
    <location>
        <begin position="51"/>
        <end position="81"/>
    </location>
</feature>
<comment type="caution">
    <text evidence="2">The sequence shown here is derived from an EMBL/GenBank/DDBJ whole genome shotgun (WGS) entry which is preliminary data.</text>
</comment>
<dbReference type="EMBL" id="CAJFDH010000006">
    <property type="protein sequence ID" value="CAD5230405.1"/>
    <property type="molecule type" value="Genomic_DNA"/>
</dbReference>
<reference evidence="2" key="1">
    <citation type="submission" date="2020-09" db="EMBL/GenBank/DDBJ databases">
        <authorList>
            <person name="Kikuchi T."/>
        </authorList>
    </citation>
    <scope>NUCLEOTIDE SEQUENCE</scope>
    <source>
        <strain evidence="2">SH1</strain>
    </source>
</reference>
<dbReference type="AlphaFoldDB" id="A0A811LLA3"/>
<evidence type="ECO:0000256" key="1">
    <source>
        <dbReference type="SAM" id="MobiDB-lite"/>
    </source>
</evidence>
<accession>A0A811LLA3</accession>
<dbReference type="Proteomes" id="UP000783686">
    <property type="component" value="Unassembled WGS sequence"/>
</dbReference>
<dbReference type="Proteomes" id="UP000614601">
    <property type="component" value="Unassembled WGS sequence"/>
</dbReference>
<organism evidence="2 3">
    <name type="scientific">Bursaphelenchus okinawaensis</name>
    <dbReference type="NCBI Taxonomy" id="465554"/>
    <lineage>
        <taxon>Eukaryota</taxon>
        <taxon>Metazoa</taxon>
        <taxon>Ecdysozoa</taxon>
        <taxon>Nematoda</taxon>
        <taxon>Chromadorea</taxon>
        <taxon>Rhabditida</taxon>
        <taxon>Tylenchina</taxon>
        <taxon>Tylenchomorpha</taxon>
        <taxon>Aphelenchoidea</taxon>
        <taxon>Aphelenchoididae</taxon>
        <taxon>Bursaphelenchus</taxon>
    </lineage>
</organism>
<sequence length="81" mass="8992">MPLPACCPPEMSKFIMNKTWAESPNDRFSMAELAHKMELWLKMPRPLPPSKVESLGGGAGTPGLTVRDKKACKKKLGRRPN</sequence>
<gene>
    <name evidence="2" type="ORF">BOKJ2_LOCUS14119</name>
</gene>